<dbReference type="PANTHER" id="PTHR10366:SF564">
    <property type="entry name" value="STEROL-4-ALPHA-CARBOXYLATE 3-DEHYDROGENASE, DECARBOXYLATING"/>
    <property type="match status" value="1"/>
</dbReference>
<accession>A0A510TXK4</accession>
<dbReference type="Proteomes" id="UP000326779">
    <property type="component" value="Chromosome"/>
</dbReference>
<dbReference type="GO" id="GO:0006694">
    <property type="term" value="P:steroid biosynthetic process"/>
    <property type="evidence" value="ECO:0007669"/>
    <property type="project" value="InterPro"/>
</dbReference>
<reference evidence="1 2" key="1">
    <citation type="submission" date="2019-10" db="EMBL/GenBank/DDBJ databases">
        <title>The completed genome of Lactobacillus harbinensis M1.</title>
        <authorList>
            <person name="Zheng Y."/>
        </authorList>
    </citation>
    <scope>NUCLEOTIDE SEQUENCE [LARGE SCALE GENOMIC DNA]</scope>
    <source>
        <strain evidence="1 2">M1</strain>
    </source>
</reference>
<gene>
    <name evidence="1" type="ORF">D1010_00340</name>
</gene>
<dbReference type="KEGG" id="lhb:D1010_00340"/>
<dbReference type="AlphaFoldDB" id="A0A510TXK4"/>
<dbReference type="Gene3D" id="3.40.50.720">
    <property type="entry name" value="NAD(P)-binding Rossmann-like Domain"/>
    <property type="match status" value="1"/>
</dbReference>
<dbReference type="PANTHER" id="PTHR10366">
    <property type="entry name" value="NAD DEPENDENT EPIMERASE/DEHYDRATASE"/>
    <property type="match status" value="1"/>
</dbReference>
<organism evidence="1 2">
    <name type="scientific">Schleiferilactobacillus harbinensis</name>
    <dbReference type="NCBI Taxonomy" id="304207"/>
    <lineage>
        <taxon>Bacteria</taxon>
        <taxon>Bacillati</taxon>
        <taxon>Bacillota</taxon>
        <taxon>Bacilli</taxon>
        <taxon>Lactobacillales</taxon>
        <taxon>Lactobacillaceae</taxon>
        <taxon>Schleiferilactobacillus</taxon>
    </lineage>
</organism>
<dbReference type="RefSeq" id="WP_146995169.1">
    <property type="nucleotide sequence ID" value="NZ_BJTX01000064.1"/>
</dbReference>
<proteinExistence type="predicted"/>
<dbReference type="EMBL" id="CP045143">
    <property type="protein sequence ID" value="QFR22010.1"/>
    <property type="molecule type" value="Genomic_DNA"/>
</dbReference>
<protein>
    <submittedName>
        <fullName evidence="1">NAD-dependent epimerase/dehydratase family protein</fullName>
    </submittedName>
</protein>
<evidence type="ECO:0000313" key="2">
    <source>
        <dbReference type="Proteomes" id="UP000326779"/>
    </source>
</evidence>
<dbReference type="Pfam" id="PF01073">
    <property type="entry name" value="3Beta_HSD"/>
    <property type="match status" value="1"/>
</dbReference>
<dbReference type="InterPro" id="IPR002225">
    <property type="entry name" value="3Beta_OHSteriod_DH/Estase"/>
</dbReference>
<dbReference type="InterPro" id="IPR036291">
    <property type="entry name" value="NAD(P)-bd_dom_sf"/>
</dbReference>
<dbReference type="FunFam" id="3.40.50.720:FF:000336">
    <property type="entry name" value="Aldehyde reductase"/>
    <property type="match status" value="1"/>
</dbReference>
<sequence length="341" mass="36787">MTHYLVTGGTGFLSAHLIAQLLTQGAFVRTTVRSLEKSDQVRQTMVDNHIPHLDRLSFAVADLNTDAGWAAAMADIEGVFSVASPVFMDHPQDAAAAMRPAIDGVQRVIKAAQAAGVRRLVMTANFGAVGFSNLDPQHVTTEADWTDPDQPGLSLYEKSKLLAEKAAWQLIDAPDNHLEFATINPVAILGPALSAHLSGSFSILTNLMNGSLKVVPPIALNIVDVRDVAKLHILAMQTPAANHQRFIAAADGMISMPQMAAVIRQYVPTVADKLPRHTLPVWALHLAAHFNRTAKEGDLLLRVNHHVSNQKARTVLGWEPLGSIQDTLQTALASMAHYGVL</sequence>
<dbReference type="GO" id="GO:0016616">
    <property type="term" value="F:oxidoreductase activity, acting on the CH-OH group of donors, NAD or NADP as acceptor"/>
    <property type="evidence" value="ECO:0007669"/>
    <property type="project" value="InterPro"/>
</dbReference>
<dbReference type="InterPro" id="IPR050425">
    <property type="entry name" value="NAD(P)_dehydrat-like"/>
</dbReference>
<name>A0A510TXK4_9LACO</name>
<dbReference type="SUPFAM" id="SSF51735">
    <property type="entry name" value="NAD(P)-binding Rossmann-fold domains"/>
    <property type="match status" value="1"/>
</dbReference>
<evidence type="ECO:0000313" key="1">
    <source>
        <dbReference type="EMBL" id="QFR22010.1"/>
    </source>
</evidence>